<dbReference type="PANTHER" id="PTHR46797:SF2">
    <property type="entry name" value="TRANSCRIPTIONAL REGULATOR"/>
    <property type="match status" value="1"/>
</dbReference>
<dbReference type="SMART" id="SM00530">
    <property type="entry name" value="HTH_XRE"/>
    <property type="match status" value="1"/>
</dbReference>
<dbReference type="PANTHER" id="PTHR46797">
    <property type="entry name" value="HTH-TYPE TRANSCRIPTIONAL REGULATOR"/>
    <property type="match status" value="1"/>
</dbReference>
<dbReference type="Proteomes" id="UP001595547">
    <property type="component" value="Unassembled WGS sequence"/>
</dbReference>
<dbReference type="RefSeq" id="WP_380073617.1">
    <property type="nucleotide sequence ID" value="NZ_JBHRTO010000001.1"/>
</dbReference>
<organism evidence="3 4">
    <name type="scientific">Cypionkella sinensis</name>
    <dbReference type="NCBI Taxonomy" id="1756043"/>
    <lineage>
        <taxon>Bacteria</taxon>
        <taxon>Pseudomonadati</taxon>
        <taxon>Pseudomonadota</taxon>
        <taxon>Alphaproteobacteria</taxon>
        <taxon>Rhodobacterales</taxon>
        <taxon>Paracoccaceae</taxon>
        <taxon>Cypionkella</taxon>
    </lineage>
</organism>
<dbReference type="InterPro" id="IPR013096">
    <property type="entry name" value="Cupin_2"/>
</dbReference>
<dbReference type="InterPro" id="IPR001387">
    <property type="entry name" value="Cro/C1-type_HTH"/>
</dbReference>
<dbReference type="InterPro" id="IPR050807">
    <property type="entry name" value="TransReg_Diox_bact_type"/>
</dbReference>
<reference evidence="4" key="1">
    <citation type="journal article" date="2019" name="Int. J. Syst. Evol. Microbiol.">
        <title>The Global Catalogue of Microorganisms (GCM) 10K type strain sequencing project: providing services to taxonomists for standard genome sequencing and annotation.</title>
        <authorList>
            <consortium name="The Broad Institute Genomics Platform"/>
            <consortium name="The Broad Institute Genome Sequencing Center for Infectious Disease"/>
            <person name="Wu L."/>
            <person name="Ma J."/>
        </authorList>
    </citation>
    <scope>NUCLEOTIDE SEQUENCE [LARGE SCALE GENOMIC DNA]</scope>
    <source>
        <strain evidence="4">KCTC 52039</strain>
    </source>
</reference>
<dbReference type="CDD" id="cd00093">
    <property type="entry name" value="HTH_XRE"/>
    <property type="match status" value="1"/>
</dbReference>
<comment type="caution">
    <text evidence="3">The sequence shown here is derived from an EMBL/GenBank/DDBJ whole genome shotgun (WGS) entry which is preliminary data.</text>
</comment>
<keyword evidence="4" id="KW-1185">Reference proteome</keyword>
<dbReference type="Pfam" id="PF07883">
    <property type="entry name" value="Cupin_2"/>
    <property type="match status" value="1"/>
</dbReference>
<dbReference type="InterPro" id="IPR014710">
    <property type="entry name" value="RmlC-like_jellyroll"/>
</dbReference>
<protein>
    <submittedName>
        <fullName evidence="3">Helix-turn-helix domain-containing protein</fullName>
    </submittedName>
</protein>
<dbReference type="EMBL" id="JBHRTO010000001">
    <property type="protein sequence ID" value="MFC3182037.1"/>
    <property type="molecule type" value="Genomic_DNA"/>
</dbReference>
<dbReference type="SUPFAM" id="SSF47413">
    <property type="entry name" value="lambda repressor-like DNA-binding domains"/>
    <property type="match status" value="1"/>
</dbReference>
<dbReference type="Pfam" id="PF01381">
    <property type="entry name" value="HTH_3"/>
    <property type="match status" value="1"/>
</dbReference>
<evidence type="ECO:0000256" key="1">
    <source>
        <dbReference type="ARBA" id="ARBA00023125"/>
    </source>
</evidence>
<evidence type="ECO:0000313" key="4">
    <source>
        <dbReference type="Proteomes" id="UP001595547"/>
    </source>
</evidence>
<dbReference type="Gene3D" id="1.10.260.40">
    <property type="entry name" value="lambda repressor-like DNA-binding domains"/>
    <property type="match status" value="1"/>
</dbReference>
<accession>A0ABV7J3T7</accession>
<dbReference type="PROSITE" id="PS50943">
    <property type="entry name" value="HTH_CROC1"/>
    <property type="match status" value="1"/>
</dbReference>
<feature type="domain" description="HTH cro/C1-type" evidence="2">
    <location>
        <begin position="15"/>
        <end position="69"/>
    </location>
</feature>
<dbReference type="SUPFAM" id="SSF51182">
    <property type="entry name" value="RmlC-like cupins"/>
    <property type="match status" value="1"/>
</dbReference>
<dbReference type="InterPro" id="IPR010982">
    <property type="entry name" value="Lambda_DNA-bd_dom_sf"/>
</dbReference>
<name>A0ABV7J3T7_9RHOB</name>
<keyword evidence="1" id="KW-0238">DNA-binding</keyword>
<dbReference type="InterPro" id="IPR011051">
    <property type="entry name" value="RmlC_Cupin_sf"/>
</dbReference>
<evidence type="ECO:0000313" key="3">
    <source>
        <dbReference type="EMBL" id="MFC3182037.1"/>
    </source>
</evidence>
<gene>
    <name evidence="3" type="ORF">ACFOGH_13625</name>
</gene>
<dbReference type="Gene3D" id="2.60.120.10">
    <property type="entry name" value="Jelly Rolls"/>
    <property type="match status" value="1"/>
</dbReference>
<evidence type="ECO:0000259" key="2">
    <source>
        <dbReference type="PROSITE" id="PS50943"/>
    </source>
</evidence>
<sequence>MNETHDPTGFLGERMRGLRKRRGLTLAQLADAAGLSIGYISQLERNLASPSIPALVNIAKGLGVTVQWFFAGDAPVPEDERGYVIRRDNRLSLRYAGGIVDELLTPKLSLQVEMIYTRMPAGTESAQSYSHEGDEVGFVLQGQLEIWIGERHFLLNAGDTCSYASSEPHRYRNPGPGEAIVLWAISPPSF</sequence>
<dbReference type="CDD" id="cd02209">
    <property type="entry name" value="cupin_XRE_C"/>
    <property type="match status" value="1"/>
</dbReference>
<proteinExistence type="predicted"/>